<dbReference type="GO" id="GO:0015675">
    <property type="term" value="P:nickel cation transport"/>
    <property type="evidence" value="ECO:0007669"/>
    <property type="project" value="UniProtKB-KW"/>
</dbReference>
<dbReference type="Pfam" id="PF00528">
    <property type="entry name" value="BPD_transp_1"/>
    <property type="match status" value="1"/>
</dbReference>
<feature type="transmembrane region" description="Helical" evidence="9">
    <location>
        <begin position="108"/>
        <end position="132"/>
    </location>
</feature>
<evidence type="ECO:0000256" key="7">
    <source>
        <dbReference type="ARBA" id="ARBA00023112"/>
    </source>
</evidence>
<dbReference type="PROSITE" id="PS50928">
    <property type="entry name" value="ABC_TM1"/>
    <property type="match status" value="1"/>
</dbReference>
<feature type="transmembrane region" description="Helical" evidence="9">
    <location>
        <begin position="236"/>
        <end position="257"/>
    </location>
</feature>
<feature type="transmembrane region" description="Helical" evidence="9">
    <location>
        <begin position="12"/>
        <end position="31"/>
    </location>
</feature>
<dbReference type="PANTHER" id="PTHR30043:SF1">
    <property type="entry name" value="ABC TRANSPORT SYSTEM PERMEASE PROTEIN P69"/>
    <property type="match status" value="1"/>
</dbReference>
<evidence type="ECO:0000256" key="4">
    <source>
        <dbReference type="ARBA" id="ARBA00022596"/>
    </source>
</evidence>
<keyword evidence="4" id="KW-0533">Nickel</keyword>
<evidence type="ECO:0000313" key="12">
    <source>
        <dbReference type="Proteomes" id="UP000501122"/>
    </source>
</evidence>
<dbReference type="PANTHER" id="PTHR30043">
    <property type="entry name" value="PHOSPHONATES TRANSPORT SYSTEM PERMEASE PROTEIN"/>
    <property type="match status" value="1"/>
</dbReference>
<dbReference type="Proteomes" id="UP000501122">
    <property type="component" value="Chromosome"/>
</dbReference>
<keyword evidence="7" id="KW-0406">Ion transport</keyword>
<keyword evidence="5 9" id="KW-0812">Transmembrane</keyword>
<keyword evidence="7" id="KW-0921">Nickel transport</keyword>
<dbReference type="GO" id="GO:0055085">
    <property type="term" value="P:transmembrane transport"/>
    <property type="evidence" value="ECO:0007669"/>
    <property type="project" value="InterPro"/>
</dbReference>
<feature type="transmembrane region" description="Helical" evidence="9">
    <location>
        <begin position="75"/>
        <end position="96"/>
    </location>
</feature>
<evidence type="ECO:0000256" key="9">
    <source>
        <dbReference type="RuleBase" id="RU363032"/>
    </source>
</evidence>
<feature type="domain" description="ABC transmembrane type-1" evidence="10">
    <location>
        <begin position="71"/>
        <end position="254"/>
    </location>
</feature>
<organism evidence="11 12">
    <name type="scientific">Macrococcoides canis</name>
    <dbReference type="NCBI Taxonomy" id="1855823"/>
    <lineage>
        <taxon>Bacteria</taxon>
        <taxon>Bacillati</taxon>
        <taxon>Bacillota</taxon>
        <taxon>Bacilli</taxon>
        <taxon>Bacillales</taxon>
        <taxon>Staphylococcaceae</taxon>
        <taxon>Macrococcoides</taxon>
    </lineage>
</organism>
<keyword evidence="6 9" id="KW-1133">Transmembrane helix</keyword>
<accession>A0AAE7BZ86</accession>
<comment type="subcellular location">
    <subcellularLocation>
        <location evidence="1 9">Cell membrane</location>
        <topology evidence="1 9">Multi-pass membrane protein</topology>
    </subcellularLocation>
</comment>
<dbReference type="CDD" id="cd06261">
    <property type="entry name" value="TM_PBP2"/>
    <property type="match status" value="1"/>
</dbReference>
<evidence type="ECO:0000256" key="8">
    <source>
        <dbReference type="ARBA" id="ARBA00023136"/>
    </source>
</evidence>
<evidence type="ECO:0000256" key="6">
    <source>
        <dbReference type="ARBA" id="ARBA00022989"/>
    </source>
</evidence>
<evidence type="ECO:0000259" key="10">
    <source>
        <dbReference type="PROSITE" id="PS50928"/>
    </source>
</evidence>
<evidence type="ECO:0000256" key="3">
    <source>
        <dbReference type="ARBA" id="ARBA00022475"/>
    </source>
</evidence>
<feature type="transmembrane region" description="Helical" evidence="9">
    <location>
        <begin position="138"/>
        <end position="157"/>
    </location>
</feature>
<sequence length="262" mass="29189">MNQINYFRKKNLRIAGLIIILLIFTYGASMFSEYNHIDGVKTIPLAMSWMLENMFFSAATLEKLPKVLNVLWETIILSVISTTTASVFAILFALMGSKATQVNGILALISRVIASIFRNIPIVAWALVLVISFGQNAITGYLALFFATFGFLVRAFIETIDESSKDTVEALAATGATYFQTVSKAVIPESLPQMISWILFMIETNIRSSTLIGILTGSGIGYLFDMYYKRMDYEMVTLITLAIVITVIVIELISNALRREML</sequence>
<keyword evidence="8 9" id="KW-0472">Membrane</keyword>
<dbReference type="InterPro" id="IPR035906">
    <property type="entry name" value="MetI-like_sf"/>
</dbReference>
<gene>
    <name evidence="11" type="ORF">GTN30_02910</name>
</gene>
<reference evidence="11" key="1">
    <citation type="journal article" date="2020" name="Antimicrob. Agents Chemother.">
        <title>The novel macrolide resistance genes mef(D), msr(F) and msr(H) are present on resistance islands in Macrococcus canis, Macrococcus caseolyticus and Staphylococcus aureus.</title>
        <authorList>
            <person name="Schwendener S."/>
            <person name="Dona V."/>
            <person name="Perreten V."/>
        </authorList>
    </citation>
    <scope>NUCLEOTIDE SEQUENCE</scope>
    <source>
        <strain evidence="11">Epi0076A</strain>
    </source>
</reference>
<dbReference type="GO" id="GO:0005886">
    <property type="term" value="C:plasma membrane"/>
    <property type="evidence" value="ECO:0007669"/>
    <property type="project" value="UniProtKB-SubCell"/>
</dbReference>
<keyword evidence="2 9" id="KW-0813">Transport</keyword>
<evidence type="ECO:0000313" key="11">
    <source>
        <dbReference type="EMBL" id="QIH77606.1"/>
    </source>
</evidence>
<dbReference type="EMBL" id="CP047363">
    <property type="protein sequence ID" value="QIH77606.1"/>
    <property type="molecule type" value="Genomic_DNA"/>
</dbReference>
<dbReference type="AlphaFoldDB" id="A0AAE7BZ86"/>
<protein>
    <submittedName>
        <fullName evidence="11">ABC transporter permease subunit</fullName>
    </submittedName>
</protein>
<name>A0AAE7BZ86_9STAP</name>
<dbReference type="SUPFAM" id="SSF161098">
    <property type="entry name" value="MetI-like"/>
    <property type="match status" value="1"/>
</dbReference>
<proteinExistence type="inferred from homology"/>
<evidence type="ECO:0000256" key="5">
    <source>
        <dbReference type="ARBA" id="ARBA00022692"/>
    </source>
</evidence>
<dbReference type="InterPro" id="IPR000515">
    <property type="entry name" value="MetI-like"/>
</dbReference>
<dbReference type="Gene3D" id="1.10.3720.10">
    <property type="entry name" value="MetI-like"/>
    <property type="match status" value="1"/>
</dbReference>
<evidence type="ECO:0000256" key="1">
    <source>
        <dbReference type="ARBA" id="ARBA00004651"/>
    </source>
</evidence>
<feature type="transmembrane region" description="Helical" evidence="9">
    <location>
        <begin position="204"/>
        <end position="224"/>
    </location>
</feature>
<evidence type="ECO:0000256" key="2">
    <source>
        <dbReference type="ARBA" id="ARBA00022448"/>
    </source>
</evidence>
<keyword evidence="3" id="KW-1003">Cell membrane</keyword>
<comment type="similarity">
    <text evidence="9">Belongs to the binding-protein-dependent transport system permease family.</text>
</comment>